<keyword evidence="2" id="KW-1185">Reference proteome</keyword>
<organism evidence="1 2">
    <name type="scientific">Coprinellus micaceus</name>
    <name type="common">Glistening ink-cap mushroom</name>
    <name type="synonym">Coprinus micaceus</name>
    <dbReference type="NCBI Taxonomy" id="71717"/>
    <lineage>
        <taxon>Eukaryota</taxon>
        <taxon>Fungi</taxon>
        <taxon>Dikarya</taxon>
        <taxon>Basidiomycota</taxon>
        <taxon>Agaricomycotina</taxon>
        <taxon>Agaricomycetes</taxon>
        <taxon>Agaricomycetidae</taxon>
        <taxon>Agaricales</taxon>
        <taxon>Agaricineae</taxon>
        <taxon>Psathyrellaceae</taxon>
        <taxon>Coprinellus</taxon>
    </lineage>
</organism>
<dbReference type="EMBL" id="QPFP01000017">
    <property type="protein sequence ID" value="TEB31836.1"/>
    <property type="molecule type" value="Genomic_DNA"/>
</dbReference>
<protein>
    <submittedName>
        <fullName evidence="1">Uncharacterized protein</fullName>
    </submittedName>
</protein>
<reference evidence="1 2" key="1">
    <citation type="journal article" date="2019" name="Nat. Ecol. Evol.">
        <title>Megaphylogeny resolves global patterns of mushroom evolution.</title>
        <authorList>
            <person name="Varga T."/>
            <person name="Krizsan K."/>
            <person name="Foldi C."/>
            <person name="Dima B."/>
            <person name="Sanchez-Garcia M."/>
            <person name="Sanchez-Ramirez S."/>
            <person name="Szollosi G.J."/>
            <person name="Szarkandi J.G."/>
            <person name="Papp V."/>
            <person name="Albert L."/>
            <person name="Andreopoulos W."/>
            <person name="Angelini C."/>
            <person name="Antonin V."/>
            <person name="Barry K.W."/>
            <person name="Bougher N.L."/>
            <person name="Buchanan P."/>
            <person name="Buyck B."/>
            <person name="Bense V."/>
            <person name="Catcheside P."/>
            <person name="Chovatia M."/>
            <person name="Cooper J."/>
            <person name="Damon W."/>
            <person name="Desjardin D."/>
            <person name="Finy P."/>
            <person name="Geml J."/>
            <person name="Haridas S."/>
            <person name="Hughes K."/>
            <person name="Justo A."/>
            <person name="Karasinski D."/>
            <person name="Kautmanova I."/>
            <person name="Kiss B."/>
            <person name="Kocsube S."/>
            <person name="Kotiranta H."/>
            <person name="LaButti K.M."/>
            <person name="Lechner B.E."/>
            <person name="Liimatainen K."/>
            <person name="Lipzen A."/>
            <person name="Lukacs Z."/>
            <person name="Mihaltcheva S."/>
            <person name="Morgado L.N."/>
            <person name="Niskanen T."/>
            <person name="Noordeloos M.E."/>
            <person name="Ohm R.A."/>
            <person name="Ortiz-Santana B."/>
            <person name="Ovrebo C."/>
            <person name="Racz N."/>
            <person name="Riley R."/>
            <person name="Savchenko A."/>
            <person name="Shiryaev A."/>
            <person name="Soop K."/>
            <person name="Spirin V."/>
            <person name="Szebenyi C."/>
            <person name="Tomsovsky M."/>
            <person name="Tulloss R.E."/>
            <person name="Uehling J."/>
            <person name="Grigoriev I.V."/>
            <person name="Vagvolgyi C."/>
            <person name="Papp T."/>
            <person name="Martin F.M."/>
            <person name="Miettinen O."/>
            <person name="Hibbett D.S."/>
            <person name="Nagy L.G."/>
        </authorList>
    </citation>
    <scope>NUCLEOTIDE SEQUENCE [LARGE SCALE GENOMIC DNA]</scope>
    <source>
        <strain evidence="1 2">FP101781</strain>
    </source>
</reference>
<name>A0A4Y7TCD2_COPMI</name>
<proteinExistence type="predicted"/>
<dbReference type="AlphaFoldDB" id="A0A4Y7TCD2"/>
<feature type="non-terminal residue" evidence="1">
    <location>
        <position position="1"/>
    </location>
</feature>
<sequence length="69" mass="7563">LLCWNLLFGKASLTTKVDMKLELTSWLSTFLGGGEHDAAEWRAAPSPSKPPHSTSFIILLSNHLVGDVR</sequence>
<accession>A0A4Y7TCD2</accession>
<dbReference type="Proteomes" id="UP000298030">
    <property type="component" value="Unassembled WGS sequence"/>
</dbReference>
<evidence type="ECO:0000313" key="2">
    <source>
        <dbReference type="Proteomes" id="UP000298030"/>
    </source>
</evidence>
<evidence type="ECO:0000313" key="1">
    <source>
        <dbReference type="EMBL" id="TEB31836.1"/>
    </source>
</evidence>
<comment type="caution">
    <text evidence="1">The sequence shown here is derived from an EMBL/GenBank/DDBJ whole genome shotgun (WGS) entry which is preliminary data.</text>
</comment>
<gene>
    <name evidence="1" type="ORF">FA13DRAFT_1732130</name>
</gene>